<dbReference type="Pfam" id="PF07980">
    <property type="entry name" value="SusD_RagB"/>
    <property type="match status" value="1"/>
</dbReference>
<dbReference type="Proteomes" id="UP001303899">
    <property type="component" value="Unassembled WGS sequence"/>
</dbReference>
<protein>
    <submittedName>
        <fullName evidence="8">RagB/SusD family nutrient uptake outer membrane protein</fullName>
    </submittedName>
</protein>
<dbReference type="PROSITE" id="PS51257">
    <property type="entry name" value="PROKAR_LIPOPROTEIN"/>
    <property type="match status" value="1"/>
</dbReference>
<sequence length="498" mass="53438">MKKNINITFKNAGKTIKISMASIMMLTTILACDEKSLLEPTPITALSDLQAFSTPDRVLAQVNGLYSSAKSGQLYGGRYYIYNDVRGEEFLNVTSNGVTALQTWNHTNNSSSNEPTNMWNAAYLAINRSNLFAEGLDKNAGVIDATLATQYKAEARFLRALIYYALVNTYAQPFTKDAGASLGVPLRLTGEVGSGNNNLKRSTVAEVYTQIISDLTYAEQNLPATYASAALNTTRAHKNSAIAMKVRAYTTMGRWADVVTEANKIVSATAPFKAGTGVANALQTSVASVFAAPYTTVESIFSFPMGDNDLPGTQNGLASYYLPLIGIGDFSLNPAGILGNTAFSATDARRTNFVRNDFASDGGRFRLTKFPTGPVHKDFVPVLRYAEVLLNLAEAKARLAGASVDASALALLNAVRGRSTTAYTAADFASGSALVSAILTERRIEFLGEGFRSIDLQRNNLPLPAKANIAPIPVTSPAYIWPIPQSEINVNKDCAPNP</sequence>
<keyword evidence="4" id="KW-0472">Membrane</keyword>
<dbReference type="Gene3D" id="1.25.40.390">
    <property type="match status" value="1"/>
</dbReference>
<comment type="caution">
    <text evidence="8">The sequence shown here is derived from an EMBL/GenBank/DDBJ whole genome shotgun (WGS) entry which is preliminary data.</text>
</comment>
<gene>
    <name evidence="8" type="ORF">VB776_22320</name>
</gene>
<dbReference type="Pfam" id="PF14322">
    <property type="entry name" value="SusD-like_3"/>
    <property type="match status" value="1"/>
</dbReference>
<name>A0ABU5SB57_9BACT</name>
<organism evidence="8 9">
    <name type="scientific">Arcicella gelida</name>
    <dbReference type="NCBI Taxonomy" id="2984195"/>
    <lineage>
        <taxon>Bacteria</taxon>
        <taxon>Pseudomonadati</taxon>
        <taxon>Bacteroidota</taxon>
        <taxon>Cytophagia</taxon>
        <taxon>Cytophagales</taxon>
        <taxon>Flectobacillaceae</taxon>
        <taxon>Arcicella</taxon>
    </lineage>
</organism>
<accession>A0ABU5SB57</accession>
<dbReference type="InterPro" id="IPR011990">
    <property type="entry name" value="TPR-like_helical_dom_sf"/>
</dbReference>
<proteinExistence type="inferred from homology"/>
<reference evidence="8 9" key="1">
    <citation type="submission" date="2023-12" db="EMBL/GenBank/DDBJ databases">
        <title>Novel species of the genus Arcicella isolated from rivers.</title>
        <authorList>
            <person name="Lu H."/>
        </authorList>
    </citation>
    <scope>NUCLEOTIDE SEQUENCE [LARGE SCALE GENOMIC DNA]</scope>
    <source>
        <strain evidence="8 9">DC2W</strain>
    </source>
</reference>
<dbReference type="RefSeq" id="WP_323699093.1">
    <property type="nucleotide sequence ID" value="NZ_JAYGIL010000041.1"/>
</dbReference>
<evidence type="ECO:0000256" key="3">
    <source>
        <dbReference type="ARBA" id="ARBA00022729"/>
    </source>
</evidence>
<keyword evidence="3" id="KW-0732">Signal</keyword>
<evidence type="ECO:0000256" key="5">
    <source>
        <dbReference type="ARBA" id="ARBA00023237"/>
    </source>
</evidence>
<evidence type="ECO:0000313" key="9">
    <source>
        <dbReference type="Proteomes" id="UP001303899"/>
    </source>
</evidence>
<keyword evidence="5" id="KW-0998">Cell outer membrane</keyword>
<feature type="domain" description="SusD-like N-terminal" evidence="7">
    <location>
        <begin position="96"/>
        <end position="249"/>
    </location>
</feature>
<dbReference type="EMBL" id="JAYGIL010000041">
    <property type="protein sequence ID" value="MEA5405691.1"/>
    <property type="molecule type" value="Genomic_DNA"/>
</dbReference>
<evidence type="ECO:0000256" key="2">
    <source>
        <dbReference type="ARBA" id="ARBA00006275"/>
    </source>
</evidence>
<dbReference type="InterPro" id="IPR033985">
    <property type="entry name" value="SusD-like_N"/>
</dbReference>
<comment type="similarity">
    <text evidence="2">Belongs to the SusD family.</text>
</comment>
<keyword evidence="9" id="KW-1185">Reference proteome</keyword>
<dbReference type="SUPFAM" id="SSF48452">
    <property type="entry name" value="TPR-like"/>
    <property type="match status" value="1"/>
</dbReference>
<evidence type="ECO:0000259" key="7">
    <source>
        <dbReference type="Pfam" id="PF14322"/>
    </source>
</evidence>
<feature type="domain" description="RagB/SusD" evidence="6">
    <location>
        <begin position="380"/>
        <end position="460"/>
    </location>
</feature>
<evidence type="ECO:0000313" key="8">
    <source>
        <dbReference type="EMBL" id="MEA5405691.1"/>
    </source>
</evidence>
<evidence type="ECO:0000259" key="6">
    <source>
        <dbReference type="Pfam" id="PF07980"/>
    </source>
</evidence>
<dbReference type="InterPro" id="IPR012944">
    <property type="entry name" value="SusD_RagB_dom"/>
</dbReference>
<comment type="subcellular location">
    <subcellularLocation>
        <location evidence="1">Cell outer membrane</location>
    </subcellularLocation>
</comment>
<evidence type="ECO:0000256" key="1">
    <source>
        <dbReference type="ARBA" id="ARBA00004442"/>
    </source>
</evidence>
<dbReference type="CDD" id="cd08977">
    <property type="entry name" value="SusD"/>
    <property type="match status" value="1"/>
</dbReference>
<evidence type="ECO:0000256" key="4">
    <source>
        <dbReference type="ARBA" id="ARBA00023136"/>
    </source>
</evidence>